<evidence type="ECO:0000256" key="1">
    <source>
        <dbReference type="ARBA" id="ARBA00006351"/>
    </source>
</evidence>
<keyword evidence="2" id="KW-0328">Glycosyltransferase</keyword>
<dbReference type="OrthoDB" id="411524at2759"/>
<dbReference type="eggNOG" id="ENOG502QTN8">
    <property type="taxonomic scope" value="Eukaryota"/>
</dbReference>
<keyword evidence="3" id="KW-0808">Transferase</keyword>
<proteinExistence type="inferred from homology"/>
<protein>
    <recommendedName>
        <fullName evidence="9">Hexosyltransferase</fullName>
    </recommendedName>
</protein>
<dbReference type="InParanoid" id="A0A0D2WU13"/>
<dbReference type="Gene3D" id="3.90.550.10">
    <property type="entry name" value="Spore Coat Polysaccharide Biosynthesis Protein SpsA, Chain A"/>
    <property type="match status" value="1"/>
</dbReference>
<dbReference type="Proteomes" id="UP000008743">
    <property type="component" value="Unassembled WGS sequence"/>
</dbReference>
<dbReference type="InterPro" id="IPR002495">
    <property type="entry name" value="Glyco_trans_8"/>
</dbReference>
<dbReference type="GO" id="GO:0005794">
    <property type="term" value="C:Golgi apparatus"/>
    <property type="evidence" value="ECO:0007669"/>
    <property type="project" value="TreeGrafter"/>
</dbReference>
<evidence type="ECO:0000256" key="6">
    <source>
        <dbReference type="SAM" id="SignalP"/>
    </source>
</evidence>
<sequence>MIRSRRLRIAVVGLLFLSLIWLIPQPSAVNQGNLYHHPGDRESDHVVAPAVVRRAQLPAVVVPGGQGRIEPDPAPEQPVNVIEVDKVVPVETDHRQGQGNGDHVADTEPAKPDSGHVFFANRAPGSHSSEQPKALKPAARPSANISTVGEMYQTIERPFNILTSCDMATMIGVPTLLLSIYQRSSRPQDLAFFVAVDTESALGRLRRWLSAALPSDINLHTFVRVMPANLLPKRKPGGSRPELEAEPNFARFFFAEIFPEATGRAFYIDSDCLVLGDVMELQTLSLKENEVMAVKETCETYRLQDFINVNHTAVKPLGIDPDHCAFNAGVFLWDVAKWKHFNITAEVLKWISLNAASNNAIYGRRKGGGVTQPALMLALQGKHGHLPPIWHVNSMGGGQAAYGRQDKDALASPKLMHWSGARKPWLRKTPDNISGIKVQAWRDKCVPEPPVVVSSTATSLAMTALPARWLAGLFVPLTDAELPTTFLEQVRSLQEQSPLVALNCVFD</sequence>
<dbReference type="InterPro" id="IPR029044">
    <property type="entry name" value="Nucleotide-diphossugar_trans"/>
</dbReference>
<evidence type="ECO:0000256" key="5">
    <source>
        <dbReference type="SAM" id="MobiDB-lite"/>
    </source>
</evidence>
<organism evidence="7 8">
    <name type="scientific">Capsaspora owczarzaki (strain ATCC 30864)</name>
    <dbReference type="NCBI Taxonomy" id="595528"/>
    <lineage>
        <taxon>Eukaryota</taxon>
        <taxon>Filasterea</taxon>
        <taxon>Capsaspora</taxon>
    </lineage>
</organism>
<keyword evidence="6" id="KW-0732">Signal</keyword>
<reference evidence="8" key="1">
    <citation type="submission" date="2011-02" db="EMBL/GenBank/DDBJ databases">
        <title>The Genome Sequence of Capsaspora owczarzaki ATCC 30864.</title>
        <authorList>
            <person name="Russ C."/>
            <person name="Cuomo C."/>
            <person name="Burger G."/>
            <person name="Gray M.W."/>
            <person name="Holland P.W.H."/>
            <person name="King N."/>
            <person name="Lang F.B.F."/>
            <person name="Roger A.J."/>
            <person name="Ruiz-Trillo I."/>
            <person name="Young S.K."/>
            <person name="Zeng Q."/>
            <person name="Gargeya S."/>
            <person name="Alvarado L."/>
            <person name="Berlin A."/>
            <person name="Chapman S.B."/>
            <person name="Chen Z."/>
            <person name="Freedman E."/>
            <person name="Gellesch M."/>
            <person name="Goldberg J."/>
            <person name="Griggs A."/>
            <person name="Gujja S."/>
            <person name="Heilman E."/>
            <person name="Heiman D."/>
            <person name="Howarth C."/>
            <person name="Mehta T."/>
            <person name="Neiman D."/>
            <person name="Pearson M."/>
            <person name="Roberts A."/>
            <person name="Saif S."/>
            <person name="Shea T."/>
            <person name="Shenoy N."/>
            <person name="Sisk P."/>
            <person name="Stolte C."/>
            <person name="Sykes S."/>
            <person name="White J."/>
            <person name="Yandava C."/>
            <person name="Haas B."/>
            <person name="Nusbaum C."/>
            <person name="Birren B."/>
        </authorList>
    </citation>
    <scope>NUCLEOTIDE SEQUENCE</scope>
    <source>
        <strain evidence="8">ATCC 30864</strain>
    </source>
</reference>
<name>A0A0D2WU13_CAPO3</name>
<dbReference type="SUPFAM" id="SSF53448">
    <property type="entry name" value="Nucleotide-diphospho-sugar transferases"/>
    <property type="match status" value="1"/>
</dbReference>
<feature type="chain" id="PRO_5002254660" description="Hexosyltransferase" evidence="6">
    <location>
        <begin position="29"/>
        <end position="507"/>
    </location>
</feature>
<evidence type="ECO:0008006" key="9">
    <source>
        <dbReference type="Google" id="ProtNLM"/>
    </source>
</evidence>
<dbReference type="GO" id="GO:0016757">
    <property type="term" value="F:glycosyltransferase activity"/>
    <property type="evidence" value="ECO:0007669"/>
    <property type="project" value="UniProtKB-KW"/>
</dbReference>
<dbReference type="Pfam" id="PF01501">
    <property type="entry name" value="Glyco_transf_8"/>
    <property type="match status" value="1"/>
</dbReference>
<keyword evidence="4" id="KW-0479">Metal-binding</keyword>
<feature type="compositionally biased region" description="Basic and acidic residues" evidence="5">
    <location>
        <begin position="103"/>
        <end position="114"/>
    </location>
</feature>
<dbReference type="GO" id="GO:0046872">
    <property type="term" value="F:metal ion binding"/>
    <property type="evidence" value="ECO:0007669"/>
    <property type="project" value="UniProtKB-KW"/>
</dbReference>
<dbReference type="PhylomeDB" id="A0A0D2WU13"/>
<keyword evidence="8" id="KW-1185">Reference proteome</keyword>
<evidence type="ECO:0000256" key="3">
    <source>
        <dbReference type="ARBA" id="ARBA00022679"/>
    </source>
</evidence>
<evidence type="ECO:0000313" key="8">
    <source>
        <dbReference type="Proteomes" id="UP000008743"/>
    </source>
</evidence>
<evidence type="ECO:0000256" key="2">
    <source>
        <dbReference type="ARBA" id="ARBA00022676"/>
    </source>
</evidence>
<evidence type="ECO:0000313" key="7">
    <source>
        <dbReference type="EMBL" id="KJE96060.1"/>
    </source>
</evidence>
<feature type="region of interest" description="Disordered" evidence="5">
    <location>
        <begin position="94"/>
        <end position="141"/>
    </location>
</feature>
<comment type="similarity">
    <text evidence="1">Belongs to the glycosyltransferase 8 family.</text>
</comment>
<dbReference type="AlphaFoldDB" id="A0A0D2WU13"/>
<dbReference type="PANTHER" id="PTHR13778">
    <property type="entry name" value="GLYCOSYLTRANSFERASE 8 DOMAIN-CONTAINING PROTEIN"/>
    <property type="match status" value="1"/>
</dbReference>
<gene>
    <name evidence="7" type="ORF">CAOG_006432</name>
</gene>
<accession>A0A0D2WU13</accession>
<dbReference type="PANTHER" id="PTHR13778:SF47">
    <property type="entry name" value="LIPOPOLYSACCHARIDE 1,3-GALACTOSYLTRANSFERASE"/>
    <property type="match status" value="1"/>
</dbReference>
<evidence type="ECO:0000256" key="4">
    <source>
        <dbReference type="ARBA" id="ARBA00022723"/>
    </source>
</evidence>
<dbReference type="EMBL" id="KE346370">
    <property type="protein sequence ID" value="KJE96060.1"/>
    <property type="molecule type" value="Genomic_DNA"/>
</dbReference>
<feature type="signal peptide" evidence="6">
    <location>
        <begin position="1"/>
        <end position="28"/>
    </location>
</feature>
<dbReference type="InterPro" id="IPR050748">
    <property type="entry name" value="Glycosyltrans_8_dom-fam"/>
</dbReference>